<keyword evidence="2 5" id="KW-0812">Transmembrane</keyword>
<evidence type="ECO:0000256" key="2">
    <source>
        <dbReference type="ARBA" id="ARBA00022692"/>
    </source>
</evidence>
<reference evidence="7 8" key="1">
    <citation type="submission" date="2019-04" db="EMBL/GenBank/DDBJ databases">
        <title>Azoarcus nasutitermitis sp. nov. isolated from termite nest.</title>
        <authorList>
            <person name="Lin S.-Y."/>
            <person name="Hameed A."/>
            <person name="Hsu Y.-H."/>
            <person name="Young C.-C."/>
        </authorList>
    </citation>
    <scope>NUCLEOTIDE SEQUENCE [LARGE SCALE GENOMIC DNA]</scope>
    <source>
        <strain evidence="7 8">CC-YHH838</strain>
    </source>
</reference>
<dbReference type="InterPro" id="IPR009915">
    <property type="entry name" value="NnrU_dom"/>
</dbReference>
<evidence type="ECO:0000313" key="7">
    <source>
        <dbReference type="EMBL" id="THF66440.1"/>
    </source>
</evidence>
<comment type="caution">
    <text evidence="7">The sequence shown here is derived from an EMBL/GenBank/DDBJ whole genome shotgun (WGS) entry which is preliminary data.</text>
</comment>
<evidence type="ECO:0000256" key="5">
    <source>
        <dbReference type="SAM" id="Phobius"/>
    </source>
</evidence>
<dbReference type="OrthoDB" id="5293641at2"/>
<feature type="transmembrane region" description="Helical" evidence="5">
    <location>
        <begin position="118"/>
        <end position="143"/>
    </location>
</feature>
<feature type="transmembrane region" description="Helical" evidence="5">
    <location>
        <begin position="164"/>
        <end position="182"/>
    </location>
</feature>
<sequence length="193" mass="20925">MTLLILGLALFLAVHSVRLFADGWRTRQIARVGTLQYRIGHSVLALAGLVLIVIGYAQARLDPLWLWQTPIWTRHLAALLTLPAFLLLAAACVPGTHLKARISHPLLAAVKLWALAHLLANNTLADLLLFGGFLVWSVAAFAVSRRRDRREGKARPAAAVRNDAIAVVLGVLAWGVMARFLHAPLFGVAPFGG</sequence>
<evidence type="ECO:0000259" key="6">
    <source>
        <dbReference type="Pfam" id="PF07298"/>
    </source>
</evidence>
<dbReference type="GO" id="GO:0016020">
    <property type="term" value="C:membrane"/>
    <property type="evidence" value="ECO:0007669"/>
    <property type="project" value="UniProtKB-SubCell"/>
</dbReference>
<dbReference type="RefSeq" id="WP_136347381.1">
    <property type="nucleotide sequence ID" value="NZ_SSOC01000002.1"/>
</dbReference>
<dbReference type="AlphaFoldDB" id="A0A4S4B3Y4"/>
<feature type="domain" description="NnrU" evidence="6">
    <location>
        <begin position="3"/>
        <end position="190"/>
    </location>
</feature>
<proteinExistence type="predicted"/>
<comment type="subcellular location">
    <subcellularLocation>
        <location evidence="1">Membrane</location>
        <topology evidence="1">Multi-pass membrane protein</topology>
    </subcellularLocation>
</comment>
<organism evidence="7 8">
    <name type="scientific">Pseudothauera nasutitermitis</name>
    <dbReference type="NCBI Taxonomy" id="2565930"/>
    <lineage>
        <taxon>Bacteria</taxon>
        <taxon>Pseudomonadati</taxon>
        <taxon>Pseudomonadota</taxon>
        <taxon>Betaproteobacteria</taxon>
        <taxon>Rhodocyclales</taxon>
        <taxon>Zoogloeaceae</taxon>
        <taxon>Pseudothauera</taxon>
    </lineage>
</organism>
<gene>
    <name evidence="7" type="ORF">E6C76_06255</name>
</gene>
<keyword evidence="4 5" id="KW-0472">Membrane</keyword>
<evidence type="ECO:0000256" key="4">
    <source>
        <dbReference type="ARBA" id="ARBA00023136"/>
    </source>
</evidence>
<keyword evidence="3 5" id="KW-1133">Transmembrane helix</keyword>
<dbReference type="Proteomes" id="UP000308430">
    <property type="component" value="Unassembled WGS sequence"/>
</dbReference>
<dbReference type="EMBL" id="SSOC01000002">
    <property type="protein sequence ID" value="THF66440.1"/>
    <property type="molecule type" value="Genomic_DNA"/>
</dbReference>
<evidence type="ECO:0000256" key="3">
    <source>
        <dbReference type="ARBA" id="ARBA00022989"/>
    </source>
</evidence>
<feature type="transmembrane region" description="Helical" evidence="5">
    <location>
        <begin position="37"/>
        <end position="56"/>
    </location>
</feature>
<keyword evidence="8" id="KW-1185">Reference proteome</keyword>
<name>A0A4S4B3Y4_9RHOO</name>
<protein>
    <submittedName>
        <fullName evidence="7">NnrU family protein</fullName>
    </submittedName>
</protein>
<evidence type="ECO:0000313" key="8">
    <source>
        <dbReference type="Proteomes" id="UP000308430"/>
    </source>
</evidence>
<accession>A0A4S4B3Y4</accession>
<feature type="transmembrane region" description="Helical" evidence="5">
    <location>
        <begin position="76"/>
        <end position="98"/>
    </location>
</feature>
<dbReference type="Pfam" id="PF07298">
    <property type="entry name" value="NnrU"/>
    <property type="match status" value="1"/>
</dbReference>
<evidence type="ECO:0000256" key="1">
    <source>
        <dbReference type="ARBA" id="ARBA00004141"/>
    </source>
</evidence>